<dbReference type="EC" id="2.7.7.2" evidence="7"/>
<dbReference type="KEGG" id="hwa:HQ_1579A"/>
<dbReference type="GeneID" id="4194735"/>
<dbReference type="InterPro" id="IPR004821">
    <property type="entry name" value="Cyt_trans-like"/>
</dbReference>
<organism evidence="7 8">
    <name type="scientific">Haloquadratum walsbyi (strain DSM 16790 / HBSQ001)</name>
    <dbReference type="NCBI Taxonomy" id="362976"/>
    <lineage>
        <taxon>Archaea</taxon>
        <taxon>Methanobacteriati</taxon>
        <taxon>Methanobacteriota</taxon>
        <taxon>Stenosarchaea group</taxon>
        <taxon>Halobacteria</taxon>
        <taxon>Halobacteriales</taxon>
        <taxon>Haloferacaceae</taxon>
        <taxon>Haloquadratum</taxon>
    </lineage>
</organism>
<feature type="region of interest" description="Disordered" evidence="5">
    <location>
        <begin position="143"/>
        <end position="179"/>
    </location>
</feature>
<dbReference type="GO" id="GO:0005524">
    <property type="term" value="F:ATP binding"/>
    <property type="evidence" value="ECO:0007669"/>
    <property type="project" value="UniProtKB-KW"/>
</dbReference>
<sequence length="179" mass="19873">MTEEAECVIAQGTFDILHPGHIHYLTEAATFGTELHVIIARRTNVTHKPKPVLPDRQRRDVVDALEIVTAAHLGHPEDIFIPIERLQPDVIVLGHDQHHDIDAVRDALSGRDIACDVVRASARDPQYDDEILSTGTIVDQILTQRGSKPERTQTDTDIDLDSDSDSDPNPDPNPQTQTD</sequence>
<evidence type="ECO:0000256" key="3">
    <source>
        <dbReference type="ARBA" id="ARBA00022741"/>
    </source>
</evidence>
<dbReference type="InterPro" id="IPR014729">
    <property type="entry name" value="Rossmann-like_a/b/a_fold"/>
</dbReference>
<feature type="compositionally biased region" description="Acidic residues" evidence="5">
    <location>
        <begin position="156"/>
        <end position="168"/>
    </location>
</feature>
<dbReference type="GO" id="GO:0003919">
    <property type="term" value="F:FMN adenylyltransferase activity"/>
    <property type="evidence" value="ECO:0007669"/>
    <property type="project" value="UniProtKB-EC"/>
</dbReference>
<gene>
    <name evidence="7" type="primary">ribL</name>
    <name evidence="7" type="ordered locus">HQ_1579A</name>
</gene>
<dbReference type="eggNOG" id="arCOG01222">
    <property type="taxonomic scope" value="Archaea"/>
</dbReference>
<dbReference type="HOGENOM" id="CLU_034585_2_1_2"/>
<dbReference type="InterPro" id="IPR050385">
    <property type="entry name" value="Archaeal_FAD_synthase"/>
</dbReference>
<protein>
    <submittedName>
        <fullName evidence="7">FAD synthase</fullName>
        <ecNumber evidence="7">2.7.7.2</ecNumber>
    </submittedName>
</protein>
<keyword evidence="8" id="KW-1185">Reference proteome</keyword>
<proteinExistence type="predicted"/>
<dbReference type="STRING" id="362976.HQ_1579A"/>
<keyword evidence="4" id="KW-0067">ATP-binding</keyword>
<dbReference type="SUPFAM" id="SSF52374">
    <property type="entry name" value="Nucleotidylyl transferase"/>
    <property type="match status" value="1"/>
</dbReference>
<keyword evidence="3" id="KW-0547">Nucleotide-binding</keyword>
<dbReference type="AlphaFoldDB" id="Q18JU7"/>
<dbReference type="RefSeq" id="WP_011570859.1">
    <property type="nucleotide sequence ID" value="NC_008212.1"/>
</dbReference>
<keyword evidence="2 7" id="KW-0548">Nucleotidyltransferase</keyword>
<dbReference type="Pfam" id="PF01467">
    <property type="entry name" value="CTP_transf_like"/>
    <property type="match status" value="1"/>
</dbReference>
<evidence type="ECO:0000256" key="4">
    <source>
        <dbReference type="ARBA" id="ARBA00022840"/>
    </source>
</evidence>
<dbReference type="EMBL" id="AM180088">
    <property type="protein sequence ID" value="CAJ51707.1"/>
    <property type="molecule type" value="Genomic_DNA"/>
</dbReference>
<dbReference type="PANTHER" id="PTHR43793:SF1">
    <property type="entry name" value="FAD SYNTHASE"/>
    <property type="match status" value="1"/>
</dbReference>
<evidence type="ECO:0000256" key="2">
    <source>
        <dbReference type="ARBA" id="ARBA00022695"/>
    </source>
</evidence>
<evidence type="ECO:0000313" key="7">
    <source>
        <dbReference type="EMBL" id="CAJ51707.1"/>
    </source>
</evidence>
<accession>Q18JU7</accession>
<evidence type="ECO:0000259" key="6">
    <source>
        <dbReference type="Pfam" id="PF01467"/>
    </source>
</evidence>
<name>Q18JU7_HALWD</name>
<dbReference type="NCBIfam" id="TIGR00125">
    <property type="entry name" value="cyt_tran_rel"/>
    <property type="match status" value="1"/>
</dbReference>
<evidence type="ECO:0000256" key="1">
    <source>
        <dbReference type="ARBA" id="ARBA00022679"/>
    </source>
</evidence>
<feature type="domain" description="Cytidyltransferase-like" evidence="6">
    <location>
        <begin position="9"/>
        <end position="134"/>
    </location>
</feature>
<dbReference type="PANTHER" id="PTHR43793">
    <property type="entry name" value="FAD SYNTHASE"/>
    <property type="match status" value="1"/>
</dbReference>
<reference evidence="7 8" key="1">
    <citation type="journal article" date="2006" name="BMC Genomics">
        <title>The genome of the square archaeon Haloquadratum walsbyi: life at the limits of water activity.</title>
        <authorList>
            <person name="Bolhuis H.H."/>
            <person name="Palm P.P."/>
            <person name="Wende A.W."/>
            <person name="Falb M.M."/>
            <person name="Rampp M.M."/>
            <person name="Rodriguez-Valera F.F."/>
            <person name="Pfeiffer F.F."/>
            <person name="Oesterhelt D.D."/>
        </authorList>
    </citation>
    <scope>NUCLEOTIDE SEQUENCE [LARGE SCALE GENOMIC DNA]</scope>
    <source>
        <strain evidence="8">DSM 16790 / HBSQ001</strain>
    </source>
</reference>
<evidence type="ECO:0000256" key="5">
    <source>
        <dbReference type="SAM" id="MobiDB-lite"/>
    </source>
</evidence>
<dbReference type="Gene3D" id="3.40.50.620">
    <property type="entry name" value="HUPs"/>
    <property type="match status" value="1"/>
</dbReference>
<dbReference type="Proteomes" id="UP000001975">
    <property type="component" value="Chromosome"/>
</dbReference>
<keyword evidence="1 7" id="KW-0808">Transferase</keyword>
<evidence type="ECO:0000313" key="8">
    <source>
        <dbReference type="Proteomes" id="UP000001975"/>
    </source>
</evidence>